<keyword evidence="1" id="KW-0560">Oxidoreductase</keyword>
<dbReference type="EMBL" id="JBHRTR010000031">
    <property type="protein sequence ID" value="MFC3229189.1"/>
    <property type="molecule type" value="Genomic_DNA"/>
</dbReference>
<dbReference type="SUPFAM" id="SSF51197">
    <property type="entry name" value="Clavaminate synthase-like"/>
    <property type="match status" value="1"/>
</dbReference>
<name>A0ABV7L3P1_9PROT</name>
<gene>
    <name evidence="1" type="ORF">ACFOGJ_18225</name>
</gene>
<comment type="caution">
    <text evidence="1">The sequence shown here is derived from an EMBL/GenBank/DDBJ whole genome shotgun (WGS) entry which is preliminary data.</text>
</comment>
<accession>A0ABV7L3P1</accession>
<proteinExistence type="predicted"/>
<evidence type="ECO:0000313" key="2">
    <source>
        <dbReference type="Proteomes" id="UP001595528"/>
    </source>
</evidence>
<dbReference type="PANTHER" id="PTHR20883">
    <property type="entry name" value="PHYTANOYL-COA DIOXYGENASE DOMAIN CONTAINING 1"/>
    <property type="match status" value="1"/>
</dbReference>
<keyword evidence="1" id="KW-0223">Dioxygenase</keyword>
<dbReference type="Pfam" id="PF05721">
    <property type="entry name" value="PhyH"/>
    <property type="match status" value="1"/>
</dbReference>
<reference evidence="2" key="1">
    <citation type="journal article" date="2019" name="Int. J. Syst. Evol. Microbiol.">
        <title>The Global Catalogue of Microorganisms (GCM) 10K type strain sequencing project: providing services to taxonomists for standard genome sequencing and annotation.</title>
        <authorList>
            <consortium name="The Broad Institute Genomics Platform"/>
            <consortium name="The Broad Institute Genome Sequencing Center for Infectious Disease"/>
            <person name="Wu L."/>
            <person name="Ma J."/>
        </authorList>
    </citation>
    <scope>NUCLEOTIDE SEQUENCE [LARGE SCALE GENOMIC DNA]</scope>
    <source>
        <strain evidence="2">KCTC 42964</strain>
    </source>
</reference>
<dbReference type="Proteomes" id="UP001595528">
    <property type="component" value="Unassembled WGS sequence"/>
</dbReference>
<dbReference type="Gene3D" id="2.60.120.620">
    <property type="entry name" value="q2cbj1_9rhob like domain"/>
    <property type="match status" value="1"/>
</dbReference>
<sequence>MTPEEILSQPARVLTQAQREQYFDRGYVGVEDLVPQDILSGLIAVTERFVEASRGETRSGRVFDIGPGHSAARPVLRRLKRPDEQDEVYWRFACGLMADVAADLVGPNVVFHHSKLNFKWFDESDRVRWHQDIQFFPHTNYNVLTIGCYLADTDMENGPLAVKPGSHDRPLFDQYDRDGNWTGMLSDEDAASIDMSDVAYLTGRAGSITIHNARTLHYSPSSRSHLPRPLLLNCFTSADAKPYTPHPDPSSHAYRLVRGAPVKWAAHDPRPCQIPPDWSGGYTSIYAAQSGEDEPVQAAET</sequence>
<dbReference type="RefSeq" id="WP_379903158.1">
    <property type="nucleotide sequence ID" value="NZ_JBHRTR010000031.1"/>
</dbReference>
<dbReference type="InterPro" id="IPR008775">
    <property type="entry name" value="Phytyl_CoA_dOase-like"/>
</dbReference>
<keyword evidence="2" id="KW-1185">Reference proteome</keyword>
<organism evidence="1 2">
    <name type="scientific">Marinibaculum pumilum</name>
    <dbReference type="NCBI Taxonomy" id="1766165"/>
    <lineage>
        <taxon>Bacteria</taxon>
        <taxon>Pseudomonadati</taxon>
        <taxon>Pseudomonadota</taxon>
        <taxon>Alphaproteobacteria</taxon>
        <taxon>Rhodospirillales</taxon>
        <taxon>Rhodospirillaceae</taxon>
        <taxon>Marinibaculum</taxon>
    </lineage>
</organism>
<protein>
    <submittedName>
        <fullName evidence="1">Phytanoyl-CoA dioxygenase family protein</fullName>
    </submittedName>
</protein>
<dbReference type="PANTHER" id="PTHR20883:SF46">
    <property type="entry name" value="PHYTANOYL-COA HYDROXYLASE"/>
    <property type="match status" value="1"/>
</dbReference>
<dbReference type="GO" id="GO:0051213">
    <property type="term" value="F:dioxygenase activity"/>
    <property type="evidence" value="ECO:0007669"/>
    <property type="project" value="UniProtKB-KW"/>
</dbReference>
<evidence type="ECO:0000313" key="1">
    <source>
        <dbReference type="EMBL" id="MFC3229189.1"/>
    </source>
</evidence>